<reference evidence="1" key="1">
    <citation type="journal article" date="2023" name="G3 (Bethesda)">
        <title>A reference genome for the long-term kleptoplast-retaining sea slug Elysia crispata morphotype clarki.</title>
        <authorList>
            <person name="Eastman K.E."/>
            <person name="Pendleton A.L."/>
            <person name="Shaikh M.A."/>
            <person name="Suttiyut T."/>
            <person name="Ogas R."/>
            <person name="Tomko P."/>
            <person name="Gavelis G."/>
            <person name="Widhalm J.R."/>
            <person name="Wisecaver J.H."/>
        </authorList>
    </citation>
    <scope>NUCLEOTIDE SEQUENCE</scope>
    <source>
        <strain evidence="1">ECLA1</strain>
    </source>
</reference>
<name>A0AAE1CZ91_9GAST</name>
<keyword evidence="2" id="KW-1185">Reference proteome</keyword>
<sequence>MATKPAPVAKLALEKPRTFPSGNIDYNTRAARSSGVRQCGEPETITVSAQLLCQQLQLETLLNWFPSVHSILTPGIVSSTKSFSP</sequence>
<proteinExistence type="predicted"/>
<evidence type="ECO:0000313" key="2">
    <source>
        <dbReference type="Proteomes" id="UP001283361"/>
    </source>
</evidence>
<evidence type="ECO:0000313" key="1">
    <source>
        <dbReference type="EMBL" id="KAK3746726.1"/>
    </source>
</evidence>
<dbReference type="AlphaFoldDB" id="A0AAE1CZ91"/>
<dbReference type="EMBL" id="JAWDGP010006118">
    <property type="protein sequence ID" value="KAK3746726.1"/>
    <property type="molecule type" value="Genomic_DNA"/>
</dbReference>
<accession>A0AAE1CZ91</accession>
<dbReference type="Proteomes" id="UP001283361">
    <property type="component" value="Unassembled WGS sequence"/>
</dbReference>
<comment type="caution">
    <text evidence="1">The sequence shown here is derived from an EMBL/GenBank/DDBJ whole genome shotgun (WGS) entry which is preliminary data.</text>
</comment>
<protein>
    <submittedName>
        <fullName evidence="1">Uncharacterized protein</fullName>
    </submittedName>
</protein>
<gene>
    <name evidence="1" type="ORF">RRG08_052018</name>
</gene>
<organism evidence="1 2">
    <name type="scientific">Elysia crispata</name>
    <name type="common">lettuce slug</name>
    <dbReference type="NCBI Taxonomy" id="231223"/>
    <lineage>
        <taxon>Eukaryota</taxon>
        <taxon>Metazoa</taxon>
        <taxon>Spiralia</taxon>
        <taxon>Lophotrochozoa</taxon>
        <taxon>Mollusca</taxon>
        <taxon>Gastropoda</taxon>
        <taxon>Heterobranchia</taxon>
        <taxon>Euthyneura</taxon>
        <taxon>Panpulmonata</taxon>
        <taxon>Sacoglossa</taxon>
        <taxon>Placobranchoidea</taxon>
        <taxon>Plakobranchidae</taxon>
        <taxon>Elysia</taxon>
    </lineage>
</organism>